<dbReference type="InterPro" id="IPR052778">
    <property type="entry name" value="Centrosome-WD_assoc"/>
</dbReference>
<accession>A0AAV4TDN4</accession>
<dbReference type="InterPro" id="IPR015943">
    <property type="entry name" value="WD40/YVTN_repeat-like_dom_sf"/>
</dbReference>
<dbReference type="Gene3D" id="2.130.10.10">
    <property type="entry name" value="YVTN repeat-like/Quinoprotein amine dehydrogenase"/>
    <property type="match status" value="2"/>
</dbReference>
<dbReference type="SUPFAM" id="SSF50978">
    <property type="entry name" value="WD40 repeat-like"/>
    <property type="match status" value="1"/>
</dbReference>
<dbReference type="Proteomes" id="UP001054837">
    <property type="component" value="Unassembled WGS sequence"/>
</dbReference>
<dbReference type="GO" id="GO:0005815">
    <property type="term" value="C:microtubule organizing center"/>
    <property type="evidence" value="ECO:0007669"/>
    <property type="project" value="TreeGrafter"/>
</dbReference>
<dbReference type="EMBL" id="BPLQ01009278">
    <property type="protein sequence ID" value="GIY43007.1"/>
    <property type="molecule type" value="Genomic_DNA"/>
</dbReference>
<dbReference type="PANTHER" id="PTHR16220">
    <property type="entry name" value="WD REPEAT PROTEIN 8-RELATED"/>
    <property type="match status" value="1"/>
</dbReference>
<proteinExistence type="predicted"/>
<dbReference type="PANTHER" id="PTHR16220:SF0">
    <property type="entry name" value="WD REPEAT-CONTAINING PROTEIN WRAP73"/>
    <property type="match status" value="1"/>
</dbReference>
<organism evidence="1 2">
    <name type="scientific">Caerostris darwini</name>
    <dbReference type="NCBI Taxonomy" id="1538125"/>
    <lineage>
        <taxon>Eukaryota</taxon>
        <taxon>Metazoa</taxon>
        <taxon>Ecdysozoa</taxon>
        <taxon>Arthropoda</taxon>
        <taxon>Chelicerata</taxon>
        <taxon>Arachnida</taxon>
        <taxon>Araneae</taxon>
        <taxon>Araneomorphae</taxon>
        <taxon>Entelegynae</taxon>
        <taxon>Araneoidea</taxon>
        <taxon>Araneidae</taxon>
        <taxon>Caerostris</taxon>
    </lineage>
</organism>
<dbReference type="GO" id="GO:1990811">
    <property type="term" value="C:MWP complex"/>
    <property type="evidence" value="ECO:0007669"/>
    <property type="project" value="TreeGrafter"/>
</dbReference>
<gene>
    <name evidence="1" type="primary">Wrap73</name>
    <name evidence="1" type="ORF">CDAR_559851</name>
</gene>
<dbReference type="InterPro" id="IPR036322">
    <property type="entry name" value="WD40_repeat_dom_sf"/>
</dbReference>
<dbReference type="Pfam" id="PF00400">
    <property type="entry name" value="WD40"/>
    <property type="match status" value="1"/>
</dbReference>
<sequence length="451" mass="51253">MFQHLQSNSFSEPIEQNADVISCFSPDGFNFACTLQSQLLVWNVESKEIKNKFICDHIIDSLGWSPDSELIYCGMSRKNIIQIWSFNNPTWRCKISENPLSFVDVFWSPDSRHLLVVAEFHLKITVWSLVSSAIAVIENPKPIKNCLSFSHCERYLAVAERRKCEDYISIYTCDTWEILKFFSVDTKDLSGIYFSPSDLVLGIVEAFTEELKVVFYLIDGKIIGKYTRPSLFGLTCLSWNSNGNLITLGDYFGTVTILHSSNYDEIISYHEKESIECKNIVIYKVNQRSVKDEATSSNWELYDVIKDRPFNFGALVSHSEKTKTKPKCGVHTLKYSHCGQYLASLSGSLPKVVFIFDLNTFQLSSVIIHLYKIKDLSWHPEKPVLAICFGSGNLDLWTSSCCISICSPFKGDLSIINAQWCPIKDCLLLNGKDRSTLLHLPDFSSENSTTI</sequence>
<name>A0AAV4TDN4_9ARAC</name>
<dbReference type="InterPro" id="IPR001680">
    <property type="entry name" value="WD40_rpt"/>
</dbReference>
<evidence type="ECO:0000313" key="1">
    <source>
        <dbReference type="EMBL" id="GIY43007.1"/>
    </source>
</evidence>
<dbReference type="AlphaFoldDB" id="A0AAV4TDN4"/>
<keyword evidence="2" id="KW-1185">Reference proteome</keyword>
<evidence type="ECO:0000313" key="2">
    <source>
        <dbReference type="Proteomes" id="UP001054837"/>
    </source>
</evidence>
<reference evidence="1 2" key="1">
    <citation type="submission" date="2021-06" db="EMBL/GenBank/DDBJ databases">
        <title>Caerostris darwini draft genome.</title>
        <authorList>
            <person name="Kono N."/>
            <person name="Arakawa K."/>
        </authorList>
    </citation>
    <scope>NUCLEOTIDE SEQUENCE [LARGE SCALE GENOMIC DNA]</scope>
</reference>
<comment type="caution">
    <text evidence="1">The sequence shown here is derived from an EMBL/GenBank/DDBJ whole genome shotgun (WGS) entry which is preliminary data.</text>
</comment>
<protein>
    <submittedName>
        <fullName evidence="1">WD repeat-containing protein WRAP73</fullName>
    </submittedName>
</protein>